<dbReference type="SUPFAM" id="SSF52518">
    <property type="entry name" value="Thiamin diphosphate-binding fold (THDP-binding)"/>
    <property type="match status" value="2"/>
</dbReference>
<sequence length="549" mass="59834">MNKTVIEYVLARLNEIGINDIFGVAGDYAFPIEDAVCESTNMRWIGNCNELNAAYAADGYARIKGVAALSTTFGVGELSALNGIAGSYAEHLPIFHLVGMPTSGVQKNHRLVHHTLGNGDFDVFYQMSQHLSCAHAILTPENCIAETERLIATALHERRPVYIGLPSDYAVMPVIADKNTEETIIHKSNSESLSSAVTAILEKLNSSQKACIIPGILSARLGYADDVQAIIDKTGLPYATMFMDKSIVSESNPSYMGIYNGKLMNTQVGNFVESCDCVMGIGAVLTDFNSGSFTATIRPENRINILADHVKVGSAIYPQVYMHDVLAQLKQLAPALNHPGIKAQDLGAPIQGENGQITAGYLYPRLEKMFKKDDIIIAETGTASMGLGFALLPENAQFHNQTLWGSIGWATPAAFGAAIAEPHRRVILVTGEGSHQLTAQEVSQFARFGLKPIIFVLNNDGYLIERLLCKDPEAYYNDLPQWNYAQLPAALGCNDWYCQKVTTCDELDKAIQHAESQDSAAYIEIVMDRYASSELAEKLGQSIASLYSF</sequence>
<evidence type="ECO:0000256" key="3">
    <source>
        <dbReference type="ARBA" id="ARBA00007812"/>
    </source>
</evidence>
<evidence type="ECO:0000256" key="10">
    <source>
        <dbReference type="RuleBase" id="RU362132"/>
    </source>
</evidence>
<dbReference type="Gene3D" id="3.40.50.1220">
    <property type="entry name" value="TPP-binding domain"/>
    <property type="match status" value="1"/>
</dbReference>
<evidence type="ECO:0000256" key="2">
    <source>
        <dbReference type="ARBA" id="ARBA00001964"/>
    </source>
</evidence>
<dbReference type="InterPro" id="IPR029035">
    <property type="entry name" value="DHS-like_NAD/FAD-binding_dom"/>
</dbReference>
<dbReference type="InterPro" id="IPR012000">
    <property type="entry name" value="Thiamin_PyroP_enz_cen_dom"/>
</dbReference>
<keyword evidence="4 9" id="KW-0479">Metal-binding</keyword>
<feature type="binding site" evidence="9">
    <location>
        <position position="459"/>
    </location>
    <ligand>
        <name>Mg(2+)</name>
        <dbReference type="ChEBI" id="CHEBI:18420"/>
    </ligand>
</feature>
<keyword evidence="6 9" id="KW-0460">Magnesium</keyword>
<evidence type="ECO:0000256" key="8">
    <source>
        <dbReference type="ARBA" id="ARBA00023239"/>
    </source>
</evidence>
<feature type="domain" description="Thiamine pyrophosphate enzyme N-terminal TPP-binding" evidence="13">
    <location>
        <begin position="4"/>
        <end position="109"/>
    </location>
</feature>
<dbReference type="PIRSF" id="PIRSF036565">
    <property type="entry name" value="Pyruvt_ip_decrb"/>
    <property type="match status" value="1"/>
</dbReference>
<proteinExistence type="inferred from homology"/>
<dbReference type="GO" id="GO:0019752">
    <property type="term" value="P:carboxylic acid metabolic process"/>
    <property type="evidence" value="ECO:0007669"/>
    <property type="project" value="UniProtKB-ARBA"/>
</dbReference>
<evidence type="ECO:0000256" key="9">
    <source>
        <dbReference type="PIRSR" id="PIRSR036565-2"/>
    </source>
</evidence>
<dbReference type="Gene3D" id="3.40.50.970">
    <property type="match status" value="2"/>
</dbReference>
<evidence type="ECO:0000256" key="4">
    <source>
        <dbReference type="ARBA" id="ARBA00022723"/>
    </source>
</evidence>
<dbReference type="Pfam" id="PF00205">
    <property type="entry name" value="TPP_enzyme_M"/>
    <property type="match status" value="1"/>
</dbReference>
<evidence type="ECO:0000313" key="14">
    <source>
        <dbReference type="EMBL" id="MER5078926.1"/>
    </source>
</evidence>
<dbReference type="SUPFAM" id="SSF52467">
    <property type="entry name" value="DHS-like NAD/FAD-binding domain"/>
    <property type="match status" value="1"/>
</dbReference>
<keyword evidence="8" id="KW-0456">Lyase</keyword>
<dbReference type="InterPro" id="IPR029061">
    <property type="entry name" value="THDP-binding"/>
</dbReference>
<comment type="similarity">
    <text evidence="3 10">Belongs to the TPP enzyme family.</text>
</comment>
<dbReference type="FunFam" id="3.40.50.970:FF:000024">
    <property type="entry name" value="Pyruvate decarboxylase isozyme"/>
    <property type="match status" value="1"/>
</dbReference>
<organism evidence="14 15">
    <name type="scientific">Providencia stuartii</name>
    <dbReference type="NCBI Taxonomy" id="588"/>
    <lineage>
        <taxon>Bacteria</taxon>
        <taxon>Pseudomonadati</taxon>
        <taxon>Pseudomonadota</taxon>
        <taxon>Gammaproteobacteria</taxon>
        <taxon>Enterobacterales</taxon>
        <taxon>Morganellaceae</taxon>
        <taxon>Providencia</taxon>
    </lineage>
</organism>
<dbReference type="InterPro" id="IPR012110">
    <property type="entry name" value="PDC/IPDC-like"/>
</dbReference>
<dbReference type="EMBL" id="JAGSRH010000047">
    <property type="protein sequence ID" value="MER5078926.1"/>
    <property type="molecule type" value="Genomic_DNA"/>
</dbReference>
<evidence type="ECO:0000259" key="12">
    <source>
        <dbReference type="Pfam" id="PF02775"/>
    </source>
</evidence>
<dbReference type="InterPro" id="IPR011766">
    <property type="entry name" value="TPP_enzyme_TPP-bd"/>
</dbReference>
<keyword evidence="5" id="KW-0210">Decarboxylase</keyword>
<feature type="binding site" evidence="9">
    <location>
        <position position="461"/>
    </location>
    <ligand>
        <name>Mg(2+)</name>
        <dbReference type="ChEBI" id="CHEBI:18420"/>
    </ligand>
</feature>
<dbReference type="PANTHER" id="PTHR43452:SF30">
    <property type="entry name" value="PYRUVATE DECARBOXYLASE ISOZYME 1-RELATED"/>
    <property type="match status" value="1"/>
</dbReference>
<dbReference type="FunFam" id="3.40.50.970:FF:000019">
    <property type="entry name" value="Pyruvate decarboxylase isozyme"/>
    <property type="match status" value="1"/>
</dbReference>
<evidence type="ECO:0000313" key="15">
    <source>
        <dbReference type="Proteomes" id="UP001495779"/>
    </source>
</evidence>
<feature type="domain" description="Thiamine pyrophosphate enzyme central" evidence="11">
    <location>
        <begin position="198"/>
        <end position="320"/>
    </location>
</feature>
<dbReference type="Proteomes" id="UP001495779">
    <property type="component" value="Unassembled WGS sequence"/>
</dbReference>
<evidence type="ECO:0000256" key="5">
    <source>
        <dbReference type="ARBA" id="ARBA00022793"/>
    </source>
</evidence>
<dbReference type="RefSeq" id="WP_249998834.1">
    <property type="nucleotide sequence ID" value="NZ_CP095443.1"/>
</dbReference>
<evidence type="ECO:0000259" key="11">
    <source>
        <dbReference type="Pfam" id="PF00205"/>
    </source>
</evidence>
<evidence type="ECO:0000259" key="13">
    <source>
        <dbReference type="Pfam" id="PF02776"/>
    </source>
</evidence>
<dbReference type="CDD" id="cd07038">
    <property type="entry name" value="TPP_PYR_PDC_IPDC_like"/>
    <property type="match status" value="1"/>
</dbReference>
<comment type="cofactor">
    <cofactor evidence="2">
        <name>thiamine diphosphate</name>
        <dbReference type="ChEBI" id="CHEBI:58937"/>
    </cofactor>
</comment>
<dbReference type="GO" id="GO:0046872">
    <property type="term" value="F:metal ion binding"/>
    <property type="evidence" value="ECO:0007669"/>
    <property type="project" value="UniProtKB-KW"/>
</dbReference>
<comment type="caution">
    <text evidence="14">The sequence shown here is derived from an EMBL/GenBank/DDBJ whole genome shotgun (WGS) entry which is preliminary data.</text>
</comment>
<accession>A0ABD5L9W7</accession>
<dbReference type="InterPro" id="IPR047214">
    <property type="entry name" value="TPP_PDC_IPDC"/>
</dbReference>
<comment type="cofactor">
    <cofactor evidence="9">
        <name>Mg(2+)</name>
        <dbReference type="ChEBI" id="CHEBI:18420"/>
    </cofactor>
    <text evidence="9">Binds 1 Mg(2+) per subunit.</text>
</comment>
<keyword evidence="7 10" id="KW-0786">Thiamine pyrophosphate</keyword>
<feature type="domain" description="Thiamine pyrophosphate enzyme TPP-binding" evidence="12">
    <location>
        <begin position="391"/>
        <end position="525"/>
    </location>
</feature>
<dbReference type="InterPro" id="IPR047213">
    <property type="entry name" value="TPP_PYR_PDC_IPDC-like"/>
</dbReference>
<protein>
    <submittedName>
        <fullName evidence="14">Alpha-keto acid decarboxylase family protein</fullName>
    </submittedName>
</protein>
<evidence type="ECO:0000256" key="1">
    <source>
        <dbReference type="ARBA" id="ARBA00001920"/>
    </source>
</evidence>
<gene>
    <name evidence="14" type="ORF">KDV35_18975</name>
</gene>
<dbReference type="AlphaFoldDB" id="A0ABD5L9W7"/>
<name>A0ABD5L9W7_PROST</name>
<evidence type="ECO:0000256" key="7">
    <source>
        <dbReference type="ARBA" id="ARBA00023052"/>
    </source>
</evidence>
<comment type="cofactor">
    <cofactor evidence="1">
        <name>a metal cation</name>
        <dbReference type="ChEBI" id="CHEBI:25213"/>
    </cofactor>
</comment>
<dbReference type="Pfam" id="PF02776">
    <property type="entry name" value="TPP_enzyme_N"/>
    <property type="match status" value="1"/>
</dbReference>
<dbReference type="CDD" id="cd02005">
    <property type="entry name" value="TPP_PDC_IPDC"/>
    <property type="match status" value="1"/>
</dbReference>
<dbReference type="Pfam" id="PF02775">
    <property type="entry name" value="TPP_enzyme_C"/>
    <property type="match status" value="1"/>
</dbReference>
<dbReference type="InterPro" id="IPR012001">
    <property type="entry name" value="Thiamin_PyroP_enz_TPP-bd_dom"/>
</dbReference>
<evidence type="ECO:0000256" key="6">
    <source>
        <dbReference type="ARBA" id="ARBA00022842"/>
    </source>
</evidence>
<dbReference type="GO" id="GO:0016831">
    <property type="term" value="F:carboxy-lyase activity"/>
    <property type="evidence" value="ECO:0007669"/>
    <property type="project" value="UniProtKB-KW"/>
</dbReference>
<dbReference type="PANTHER" id="PTHR43452">
    <property type="entry name" value="PYRUVATE DECARBOXYLASE"/>
    <property type="match status" value="1"/>
</dbReference>
<reference evidence="14 15" key="1">
    <citation type="submission" date="2021-04" db="EMBL/GenBank/DDBJ databases">
        <title>Determining the burden of carbapenem-resistant Enterobacterales from a tertiary public heath setting in Bangladesh: a clinical, epidemiological, and molecular study.</title>
        <authorList>
            <person name="Farzana R."/>
            <person name="Walsh T.R."/>
        </authorList>
    </citation>
    <scope>NUCLEOTIDE SEQUENCE [LARGE SCALE GENOMIC DNA]</scope>
    <source>
        <strain evidence="15">dmpro_s316</strain>
    </source>
</reference>